<keyword evidence="7" id="KW-1185">Reference proteome</keyword>
<proteinExistence type="predicted"/>
<dbReference type="PROSITE" id="PS00211">
    <property type="entry name" value="ABC_TRANSPORTER_1"/>
    <property type="match status" value="1"/>
</dbReference>
<protein>
    <submittedName>
        <fullName evidence="6">Ribose transport system ATP-binding protein</fullName>
    </submittedName>
</protein>
<dbReference type="InterPro" id="IPR003593">
    <property type="entry name" value="AAA+_ATPase"/>
</dbReference>
<accession>A0ABU0QFQ0</accession>
<reference evidence="6 7" key="1">
    <citation type="submission" date="2023-07" db="EMBL/GenBank/DDBJ databases">
        <title>Comparative genomics of wheat-associated soil bacteria to identify genetic determinants of phenazine resistance.</title>
        <authorList>
            <person name="Mouncey N."/>
        </authorList>
    </citation>
    <scope>NUCLEOTIDE SEQUENCE [LARGE SCALE GENOMIC DNA]</scope>
    <source>
        <strain evidence="6 7">B3I12</strain>
    </source>
</reference>
<evidence type="ECO:0000256" key="3">
    <source>
        <dbReference type="ARBA" id="ARBA00022741"/>
    </source>
</evidence>
<dbReference type="SMART" id="SM00382">
    <property type="entry name" value="AAA"/>
    <property type="match status" value="2"/>
</dbReference>
<evidence type="ECO:0000313" key="7">
    <source>
        <dbReference type="Proteomes" id="UP001232755"/>
    </source>
</evidence>
<keyword evidence="3" id="KW-0547">Nucleotide-binding</keyword>
<evidence type="ECO:0000256" key="4">
    <source>
        <dbReference type="ARBA" id="ARBA00022840"/>
    </source>
</evidence>
<dbReference type="GO" id="GO:0005524">
    <property type="term" value="F:ATP binding"/>
    <property type="evidence" value="ECO:0007669"/>
    <property type="project" value="UniProtKB-KW"/>
</dbReference>
<evidence type="ECO:0000256" key="1">
    <source>
        <dbReference type="ARBA" id="ARBA00022448"/>
    </source>
</evidence>
<dbReference type="PANTHER" id="PTHR43790">
    <property type="entry name" value="CARBOHYDRATE TRANSPORT ATP-BINDING PROTEIN MG119-RELATED"/>
    <property type="match status" value="1"/>
</dbReference>
<keyword evidence="1" id="KW-0813">Transport</keyword>
<gene>
    <name evidence="6" type="ORF">QF034_000211</name>
</gene>
<organism evidence="6 7">
    <name type="scientific">Streptomyces africanus</name>
    <dbReference type="NCBI Taxonomy" id="231024"/>
    <lineage>
        <taxon>Bacteria</taxon>
        <taxon>Bacillati</taxon>
        <taxon>Actinomycetota</taxon>
        <taxon>Actinomycetes</taxon>
        <taxon>Kitasatosporales</taxon>
        <taxon>Streptomycetaceae</taxon>
        <taxon>Streptomyces</taxon>
    </lineage>
</organism>
<dbReference type="InterPro" id="IPR050107">
    <property type="entry name" value="ABC_carbohydrate_import_ATPase"/>
</dbReference>
<sequence>MTAALHGVTKRFGTFAALSEVSLTVEDGEIHALLGANGSGKSTLVRTMTGVYVPDAGRILIDDRDVTGGWSPAAAAAAGVRVVHQEAPLVDRLSIAENVALFAGYPRGLLGRIAWRRLRADTQRLLDDLSVKRRSRELAGRLTGAERAMLTVELAVRTAGENLRLLVLDEATAALPEAEAEPFLRHVRGIADRGLPVLAVTHRLAELPFADRVSVLDAGRVVIEGPAAKVERSEIIRVMRGTASDARSAGGARAGAGDDPARGGTGIAALWRREAGGRDGGPPARPPAGPVLQVRDLRGNDVDGLDLALAPGEIVGVIGVRGSGLEELPRLLTGAEQRRAGTVEVAGRRLPSTLPPRVAIRQGLVFLPADRLREGGIHNLSVTENLILPEARTFWHRRAQMRTAVRQVVSYLDVRPTDPSTVFGRLSGGNQQKVVLGRLLRMRPRVLVLADPTYGVDPAAREVMFDAIRDAGASGIAVLMTSTEPEQMAGLCDRVLVLRDGRVAEEISGPAMTAENLMTKAL</sequence>
<evidence type="ECO:0000313" key="6">
    <source>
        <dbReference type="EMBL" id="MDQ0745980.1"/>
    </source>
</evidence>
<dbReference type="EMBL" id="JAUSYP010000001">
    <property type="protein sequence ID" value="MDQ0745980.1"/>
    <property type="molecule type" value="Genomic_DNA"/>
</dbReference>
<evidence type="ECO:0000256" key="2">
    <source>
        <dbReference type="ARBA" id="ARBA00022737"/>
    </source>
</evidence>
<feature type="domain" description="ABC transporter" evidence="5">
    <location>
        <begin position="3"/>
        <end position="243"/>
    </location>
</feature>
<keyword evidence="2" id="KW-0677">Repeat</keyword>
<feature type="domain" description="ABC transporter" evidence="5">
    <location>
        <begin position="292"/>
        <end position="522"/>
    </location>
</feature>
<dbReference type="CDD" id="cd03215">
    <property type="entry name" value="ABC_Carb_Monos_II"/>
    <property type="match status" value="1"/>
</dbReference>
<comment type="caution">
    <text evidence="6">The sequence shown here is derived from an EMBL/GenBank/DDBJ whole genome shotgun (WGS) entry which is preliminary data.</text>
</comment>
<dbReference type="Proteomes" id="UP001232755">
    <property type="component" value="Unassembled WGS sequence"/>
</dbReference>
<dbReference type="SUPFAM" id="SSF52540">
    <property type="entry name" value="P-loop containing nucleoside triphosphate hydrolases"/>
    <property type="match status" value="2"/>
</dbReference>
<dbReference type="InterPro" id="IPR027417">
    <property type="entry name" value="P-loop_NTPase"/>
</dbReference>
<evidence type="ECO:0000259" key="5">
    <source>
        <dbReference type="PROSITE" id="PS50893"/>
    </source>
</evidence>
<keyword evidence="4 6" id="KW-0067">ATP-binding</keyword>
<dbReference type="InterPro" id="IPR017871">
    <property type="entry name" value="ABC_transporter-like_CS"/>
</dbReference>
<dbReference type="InterPro" id="IPR003439">
    <property type="entry name" value="ABC_transporter-like_ATP-bd"/>
</dbReference>
<dbReference type="RefSeq" id="WP_307173093.1">
    <property type="nucleotide sequence ID" value="NZ_JAUSYP010000001.1"/>
</dbReference>
<dbReference type="PROSITE" id="PS50893">
    <property type="entry name" value="ABC_TRANSPORTER_2"/>
    <property type="match status" value="2"/>
</dbReference>
<name>A0ABU0QFQ0_9ACTN</name>
<dbReference type="Pfam" id="PF00005">
    <property type="entry name" value="ABC_tran"/>
    <property type="match status" value="2"/>
</dbReference>
<dbReference type="Gene3D" id="3.40.50.300">
    <property type="entry name" value="P-loop containing nucleotide triphosphate hydrolases"/>
    <property type="match status" value="2"/>
</dbReference>
<dbReference type="PANTHER" id="PTHR43790:SF9">
    <property type="entry name" value="GALACTOFURANOSE TRANSPORTER ATP-BINDING PROTEIN YTFR"/>
    <property type="match status" value="1"/>
</dbReference>